<name>A0A839K3D1_9FIRM</name>
<evidence type="ECO:0000259" key="2">
    <source>
        <dbReference type="SMART" id="SM00909"/>
    </source>
</evidence>
<dbReference type="PROSITE" id="PS51257">
    <property type="entry name" value="PROKAR_LIPOPROTEIN"/>
    <property type="match status" value="1"/>
</dbReference>
<organism evidence="3 4">
    <name type="scientific">Variimorphobacter saccharofermentans</name>
    <dbReference type="NCBI Taxonomy" id="2755051"/>
    <lineage>
        <taxon>Bacteria</taxon>
        <taxon>Bacillati</taxon>
        <taxon>Bacillota</taxon>
        <taxon>Clostridia</taxon>
        <taxon>Lachnospirales</taxon>
        <taxon>Lachnospiraceae</taxon>
        <taxon>Variimorphobacter</taxon>
    </lineage>
</organism>
<dbReference type="SMART" id="SM00909">
    <property type="entry name" value="Germane"/>
    <property type="match status" value="1"/>
</dbReference>
<accession>A0A839K3D1</accession>
<proteinExistence type="predicted"/>
<evidence type="ECO:0000256" key="1">
    <source>
        <dbReference type="SAM" id="MobiDB-lite"/>
    </source>
</evidence>
<feature type="region of interest" description="Disordered" evidence="1">
    <location>
        <begin position="27"/>
        <end position="64"/>
    </location>
</feature>
<gene>
    <name evidence="3" type="ORF">H0486_16160</name>
</gene>
<evidence type="ECO:0000313" key="3">
    <source>
        <dbReference type="EMBL" id="MBB2184415.1"/>
    </source>
</evidence>
<reference evidence="3 4" key="1">
    <citation type="submission" date="2020-07" db="EMBL/GenBank/DDBJ databases">
        <title>Characterization and genome sequencing of isolate MD1, a novel member within the family Lachnospiraceae.</title>
        <authorList>
            <person name="Rettenmaier R."/>
            <person name="Di Bello L."/>
            <person name="Zinser C."/>
            <person name="Scheitz K."/>
            <person name="Liebl W."/>
            <person name="Zverlov V."/>
        </authorList>
    </citation>
    <scope>NUCLEOTIDE SEQUENCE [LARGE SCALE GENOMIC DNA]</scope>
    <source>
        <strain evidence="3 4">MD1</strain>
    </source>
</reference>
<feature type="compositionally biased region" description="Low complexity" evidence="1">
    <location>
        <begin position="35"/>
        <end position="53"/>
    </location>
</feature>
<protein>
    <submittedName>
        <fullName evidence="3">GerMN domain-containing protein</fullName>
    </submittedName>
</protein>
<sequence>MRKSIYILAIAILILLLTGCKKEDQNTTESKDRITPTPQLTVTPQPSVTPSVENTEDTDDVTENDRRRVELKDYYPAQENSLYVYAGSGNEYAAYVMSFDFIDTDNNLMQTRTNNGGTETVRVIQIEEDKISIVTAVNECYYRDNLLKKEFESEKKEILLMEPLEKGTEWTLPDGRKRYISGIDLEIATPMGTYPALEVTTESEDSKVLDYYSPSIGLIKSIFVSGDMEVVSELNEIKTNSPYTQMIEIYYPDVDEKLYPDQLTVEYQTNEVTRIVLEEALKKHMEKSSYLPLISNNTMINSLYLGDDQIVYVDFSDEFVTEMNAGSGYEQLILQGITNTLGNYYGVNKVYITLEGKPYESGHVLMKKGETFEVDMDQVVR</sequence>
<evidence type="ECO:0000313" key="4">
    <source>
        <dbReference type="Proteomes" id="UP000574276"/>
    </source>
</evidence>
<dbReference type="Pfam" id="PF10646">
    <property type="entry name" value="Germane"/>
    <property type="match status" value="1"/>
</dbReference>
<comment type="caution">
    <text evidence="3">The sequence shown here is derived from an EMBL/GenBank/DDBJ whole genome shotgun (WGS) entry which is preliminary data.</text>
</comment>
<keyword evidence="4" id="KW-1185">Reference proteome</keyword>
<dbReference type="AlphaFoldDB" id="A0A839K3D1"/>
<dbReference type="EMBL" id="JACEGA010000001">
    <property type="protein sequence ID" value="MBB2184415.1"/>
    <property type="molecule type" value="Genomic_DNA"/>
</dbReference>
<dbReference type="InterPro" id="IPR019606">
    <property type="entry name" value="GerMN"/>
</dbReference>
<dbReference type="RefSeq" id="WP_228353995.1">
    <property type="nucleotide sequence ID" value="NZ_JACEGA010000001.1"/>
</dbReference>
<dbReference type="Proteomes" id="UP000574276">
    <property type="component" value="Unassembled WGS sequence"/>
</dbReference>
<feature type="domain" description="GerMN" evidence="2">
    <location>
        <begin position="273"/>
        <end position="363"/>
    </location>
</feature>